<dbReference type="PIRSF" id="PIRSF000898">
    <property type="entry name" value="Acid_Ptase_5"/>
    <property type="match status" value="1"/>
</dbReference>
<dbReference type="GO" id="GO:0003993">
    <property type="term" value="F:acid phosphatase activity"/>
    <property type="evidence" value="ECO:0000318"/>
    <property type="project" value="GO_Central"/>
</dbReference>
<evidence type="ECO:0000256" key="4">
    <source>
        <dbReference type="ARBA" id="ARBA00022729"/>
    </source>
</evidence>
<dbReference type="SUPFAM" id="SSF56300">
    <property type="entry name" value="Metallo-dependent phosphatases"/>
    <property type="match status" value="1"/>
</dbReference>
<name>D8RCF2_SELML</name>
<sequence>LNFLVIGDWGRNGFYNQSLVASQMGRVGELLDIDFVISVGDNFYNTGLTGVKDPKFTTSFSRIYTAPSLQKPWYTILGNHDYMGDALAQLDPAMTQRDSRWYCRREFELRRSLSCESSVDLFFIDTTPFIDEYWMPNATQTFDWRGLAPRQEQLRSQVEASDAAFTLLASSRATWKIVVGHHTMHSFGHHGDSVELLDQILPVLEAHDVDAYINGHDHCLEHIKHSDSKITFITSGAGSKSWQGIRPATVANGLHFAYDGQGFVSASVGRSSFLLEFYDAFGNVLHTTHLRK</sequence>
<evidence type="ECO:0000259" key="7">
    <source>
        <dbReference type="Pfam" id="PF00149"/>
    </source>
</evidence>
<dbReference type="Gene3D" id="3.60.21.10">
    <property type="match status" value="1"/>
</dbReference>
<dbReference type="STRING" id="88036.D8RCF2"/>
<dbReference type="PANTHER" id="PTHR10161:SF14">
    <property type="entry name" value="TARTRATE-RESISTANT ACID PHOSPHATASE TYPE 5"/>
    <property type="match status" value="1"/>
</dbReference>
<feature type="binding site" evidence="6">
    <location>
        <position position="181"/>
    </location>
    <ligand>
        <name>Fe cation</name>
        <dbReference type="ChEBI" id="CHEBI:24875"/>
        <label>2</label>
    </ligand>
</feature>
<comment type="catalytic activity">
    <reaction evidence="1">
        <text>a phosphate monoester + H2O = an alcohol + phosphate</text>
        <dbReference type="Rhea" id="RHEA:15017"/>
        <dbReference type="ChEBI" id="CHEBI:15377"/>
        <dbReference type="ChEBI" id="CHEBI:30879"/>
        <dbReference type="ChEBI" id="CHEBI:43474"/>
        <dbReference type="ChEBI" id="CHEBI:67140"/>
        <dbReference type="EC" id="3.1.3.2"/>
    </reaction>
</comment>
<evidence type="ECO:0000313" key="8">
    <source>
        <dbReference type="EMBL" id="EFJ29843.1"/>
    </source>
</evidence>
<dbReference type="EC" id="3.1.3.2" evidence="3"/>
<feature type="binding site" evidence="6">
    <location>
        <position position="41"/>
    </location>
    <ligand>
        <name>Fe cation</name>
        <dbReference type="ChEBI" id="CHEBI:24875"/>
        <label>2</label>
    </ligand>
</feature>
<dbReference type="HOGENOM" id="CLU_043332_3_0_1"/>
<dbReference type="EMBL" id="GL377576">
    <property type="protein sequence ID" value="EFJ29843.1"/>
    <property type="molecule type" value="Genomic_DNA"/>
</dbReference>
<feature type="binding site" evidence="6">
    <location>
        <position position="216"/>
    </location>
    <ligand>
        <name>Fe cation</name>
        <dbReference type="ChEBI" id="CHEBI:24875"/>
        <label>2</label>
    </ligand>
</feature>
<evidence type="ECO:0000256" key="6">
    <source>
        <dbReference type="PIRSR" id="PIRSR000898-1"/>
    </source>
</evidence>
<dbReference type="GO" id="GO:0008199">
    <property type="term" value="F:ferric iron binding"/>
    <property type="evidence" value="ECO:0000318"/>
    <property type="project" value="GO_Central"/>
</dbReference>
<reference evidence="8 9" key="1">
    <citation type="journal article" date="2011" name="Science">
        <title>The Selaginella genome identifies genetic changes associated with the evolution of vascular plants.</title>
        <authorList>
            <person name="Banks J.A."/>
            <person name="Nishiyama T."/>
            <person name="Hasebe M."/>
            <person name="Bowman J.L."/>
            <person name="Gribskov M."/>
            <person name="dePamphilis C."/>
            <person name="Albert V.A."/>
            <person name="Aono N."/>
            <person name="Aoyama T."/>
            <person name="Ambrose B.A."/>
            <person name="Ashton N.W."/>
            <person name="Axtell M.J."/>
            <person name="Barker E."/>
            <person name="Barker M.S."/>
            <person name="Bennetzen J.L."/>
            <person name="Bonawitz N.D."/>
            <person name="Chapple C."/>
            <person name="Cheng C."/>
            <person name="Correa L.G."/>
            <person name="Dacre M."/>
            <person name="DeBarry J."/>
            <person name="Dreyer I."/>
            <person name="Elias M."/>
            <person name="Engstrom E.M."/>
            <person name="Estelle M."/>
            <person name="Feng L."/>
            <person name="Finet C."/>
            <person name="Floyd S.K."/>
            <person name="Frommer W.B."/>
            <person name="Fujita T."/>
            <person name="Gramzow L."/>
            <person name="Gutensohn M."/>
            <person name="Harholt J."/>
            <person name="Hattori M."/>
            <person name="Heyl A."/>
            <person name="Hirai T."/>
            <person name="Hiwatashi Y."/>
            <person name="Ishikawa M."/>
            <person name="Iwata M."/>
            <person name="Karol K.G."/>
            <person name="Koehler B."/>
            <person name="Kolukisaoglu U."/>
            <person name="Kubo M."/>
            <person name="Kurata T."/>
            <person name="Lalonde S."/>
            <person name="Li K."/>
            <person name="Li Y."/>
            <person name="Litt A."/>
            <person name="Lyons E."/>
            <person name="Manning G."/>
            <person name="Maruyama T."/>
            <person name="Michael T.P."/>
            <person name="Mikami K."/>
            <person name="Miyazaki S."/>
            <person name="Morinaga S."/>
            <person name="Murata T."/>
            <person name="Mueller-Roeber B."/>
            <person name="Nelson D.R."/>
            <person name="Obara M."/>
            <person name="Oguri Y."/>
            <person name="Olmstead R.G."/>
            <person name="Onodera N."/>
            <person name="Petersen B.L."/>
            <person name="Pils B."/>
            <person name="Prigge M."/>
            <person name="Rensing S.A."/>
            <person name="Riano-Pachon D.M."/>
            <person name="Roberts A.W."/>
            <person name="Sato Y."/>
            <person name="Scheller H.V."/>
            <person name="Schulz B."/>
            <person name="Schulz C."/>
            <person name="Shakirov E.V."/>
            <person name="Shibagaki N."/>
            <person name="Shinohara N."/>
            <person name="Shippen D.E."/>
            <person name="Soerensen I."/>
            <person name="Sotooka R."/>
            <person name="Sugimoto N."/>
            <person name="Sugita M."/>
            <person name="Sumikawa N."/>
            <person name="Tanurdzic M."/>
            <person name="Theissen G."/>
            <person name="Ulvskov P."/>
            <person name="Wakazuki S."/>
            <person name="Weng J.K."/>
            <person name="Willats W.W."/>
            <person name="Wipf D."/>
            <person name="Wolf P.G."/>
            <person name="Yang L."/>
            <person name="Zimmer A.D."/>
            <person name="Zhu Q."/>
            <person name="Mitros T."/>
            <person name="Hellsten U."/>
            <person name="Loque D."/>
            <person name="Otillar R."/>
            <person name="Salamov A."/>
            <person name="Schmutz J."/>
            <person name="Shapiro H."/>
            <person name="Lindquist E."/>
            <person name="Lucas S."/>
            <person name="Rokhsar D."/>
            <person name="Grigoriev I.V."/>
        </authorList>
    </citation>
    <scope>NUCLEOTIDE SEQUENCE [LARGE SCALE GENOMIC DNA]</scope>
</reference>
<dbReference type="AlphaFoldDB" id="D8RCF2"/>
<feature type="binding site" evidence="6">
    <location>
        <position position="41"/>
    </location>
    <ligand>
        <name>Fe cation</name>
        <dbReference type="ChEBI" id="CHEBI:24875"/>
        <label>1</label>
    </ligand>
</feature>
<evidence type="ECO:0000256" key="3">
    <source>
        <dbReference type="ARBA" id="ARBA00012646"/>
    </source>
</evidence>
<dbReference type="Gramene" id="EFJ29843">
    <property type="protein sequence ID" value="EFJ29843"/>
    <property type="gene ID" value="SELMODRAFT_91117"/>
</dbReference>
<dbReference type="InParanoid" id="D8RCF2"/>
<keyword evidence="4" id="KW-0732">Signal</keyword>
<evidence type="ECO:0000313" key="9">
    <source>
        <dbReference type="Proteomes" id="UP000001514"/>
    </source>
</evidence>
<keyword evidence="6" id="KW-0479">Metal-binding</keyword>
<evidence type="ECO:0000256" key="1">
    <source>
        <dbReference type="ARBA" id="ARBA00000032"/>
    </source>
</evidence>
<keyword evidence="6" id="KW-0408">Iron</keyword>
<dbReference type="InterPro" id="IPR024927">
    <property type="entry name" value="Acid_PPase"/>
</dbReference>
<feature type="binding site" evidence="6">
    <location>
        <position position="79"/>
    </location>
    <ligand>
        <name>Fe cation</name>
        <dbReference type="ChEBI" id="CHEBI:24875"/>
        <label>2</label>
    </ligand>
</feature>
<keyword evidence="9" id="KW-1185">Reference proteome</keyword>
<accession>D8RCF2</accession>
<dbReference type="InterPro" id="IPR029052">
    <property type="entry name" value="Metallo-depent_PP-like"/>
</dbReference>
<dbReference type="OMA" id="GFCIHEL"/>
<feature type="binding site" evidence="6">
    <location>
        <position position="44"/>
    </location>
    <ligand>
        <name>Fe cation</name>
        <dbReference type="ChEBI" id="CHEBI:24875"/>
        <label>1</label>
    </ligand>
</feature>
<dbReference type="CDD" id="cd07378">
    <property type="entry name" value="MPP_ACP5"/>
    <property type="match status" value="1"/>
</dbReference>
<evidence type="ECO:0000256" key="5">
    <source>
        <dbReference type="ARBA" id="ARBA00022801"/>
    </source>
</evidence>
<comment type="similarity">
    <text evidence="2">Belongs to the metallophosphoesterase superfamily. Purple acid phosphatase family.</text>
</comment>
<dbReference type="eggNOG" id="KOG2679">
    <property type="taxonomic scope" value="Eukaryota"/>
</dbReference>
<dbReference type="Pfam" id="PF00149">
    <property type="entry name" value="Metallophos"/>
    <property type="match status" value="1"/>
</dbReference>
<proteinExistence type="inferred from homology"/>
<dbReference type="FunCoup" id="D8RCF2">
    <property type="interactions" value="542"/>
</dbReference>
<feature type="binding site" evidence="6">
    <location>
        <position position="8"/>
    </location>
    <ligand>
        <name>Fe cation</name>
        <dbReference type="ChEBI" id="CHEBI:24875"/>
        <label>1</label>
    </ligand>
</feature>
<dbReference type="InterPro" id="IPR051558">
    <property type="entry name" value="Metallophosphoesterase_PAP"/>
</dbReference>
<organism evidence="9">
    <name type="scientific">Selaginella moellendorffii</name>
    <name type="common">Spikemoss</name>
    <dbReference type="NCBI Taxonomy" id="88036"/>
    <lineage>
        <taxon>Eukaryota</taxon>
        <taxon>Viridiplantae</taxon>
        <taxon>Streptophyta</taxon>
        <taxon>Embryophyta</taxon>
        <taxon>Tracheophyta</taxon>
        <taxon>Lycopodiopsida</taxon>
        <taxon>Selaginellales</taxon>
        <taxon>Selaginellaceae</taxon>
        <taxon>Selaginella</taxon>
    </lineage>
</organism>
<dbReference type="KEGG" id="smo:SELMODRAFT_91117"/>
<dbReference type="Proteomes" id="UP000001514">
    <property type="component" value="Unassembled WGS sequence"/>
</dbReference>
<feature type="binding site" evidence="6">
    <location>
        <position position="218"/>
    </location>
    <ligand>
        <name>Fe cation</name>
        <dbReference type="ChEBI" id="CHEBI:24875"/>
        <label>1</label>
    </ligand>
</feature>
<dbReference type="InterPro" id="IPR004843">
    <property type="entry name" value="Calcineurin-like_PHP"/>
</dbReference>
<keyword evidence="5" id="KW-0378">Hydrolase</keyword>
<evidence type="ECO:0000256" key="2">
    <source>
        <dbReference type="ARBA" id="ARBA00008723"/>
    </source>
</evidence>
<feature type="non-terminal residue" evidence="8">
    <location>
        <position position="1"/>
    </location>
</feature>
<dbReference type="PANTHER" id="PTHR10161">
    <property type="entry name" value="TARTRATE-RESISTANT ACID PHOSPHATASE TYPE 5"/>
    <property type="match status" value="1"/>
</dbReference>
<gene>
    <name evidence="8" type="ORF">SELMODRAFT_91117</name>
</gene>
<dbReference type="GO" id="GO:0008198">
    <property type="term" value="F:ferrous iron binding"/>
    <property type="evidence" value="ECO:0000318"/>
    <property type="project" value="GO_Central"/>
</dbReference>
<comment type="cofactor">
    <cofactor evidence="6">
        <name>Fe cation</name>
        <dbReference type="ChEBI" id="CHEBI:24875"/>
    </cofactor>
    <text evidence="6">Binds 2 iron ions per subunit.</text>
</comment>
<feature type="domain" description="Calcineurin-like phosphoesterase" evidence="7">
    <location>
        <begin position="2"/>
        <end position="219"/>
    </location>
</feature>
<protein>
    <recommendedName>
        <fullName evidence="3">acid phosphatase</fullName>
        <ecNumber evidence="3">3.1.3.2</ecNumber>
    </recommendedName>
</protein>